<evidence type="ECO:0000256" key="1">
    <source>
        <dbReference type="ARBA" id="ARBA00022723"/>
    </source>
</evidence>
<dbReference type="Pfam" id="PF13639">
    <property type="entry name" value="zf-RING_2"/>
    <property type="match status" value="1"/>
</dbReference>
<feature type="transmembrane region" description="Helical" evidence="6">
    <location>
        <begin position="6"/>
        <end position="27"/>
    </location>
</feature>
<dbReference type="InterPro" id="IPR001841">
    <property type="entry name" value="Znf_RING"/>
</dbReference>
<gene>
    <name evidence="8" type="ORF">FGO68_gene17764</name>
</gene>
<dbReference type="Proteomes" id="UP000785679">
    <property type="component" value="Unassembled WGS sequence"/>
</dbReference>
<dbReference type="PROSITE" id="PS50089">
    <property type="entry name" value="ZF_RING_2"/>
    <property type="match status" value="1"/>
</dbReference>
<feature type="region of interest" description="Disordered" evidence="5">
    <location>
        <begin position="137"/>
        <end position="163"/>
    </location>
</feature>
<evidence type="ECO:0000313" key="9">
    <source>
        <dbReference type="Proteomes" id="UP000785679"/>
    </source>
</evidence>
<keyword evidence="6" id="KW-1133">Transmembrane helix</keyword>
<sequence>MQIELALGYITLIRSLLTLLSIVYISFLKWRRMRQLAHEQRASTQLVSEQHYHLALRSLRKKRYGSLKQKHLNDCIICMAEFKGRDVVYELRCDARHYFHKACLEDWLKRKLICPLCKTPLIREAQMSNIGSEEFIEQQSQFSPEVNQSEYGSQQLEPEREQR</sequence>
<comment type="caution">
    <text evidence="8">The sequence shown here is derived from an EMBL/GenBank/DDBJ whole genome shotgun (WGS) entry which is preliminary data.</text>
</comment>
<evidence type="ECO:0000256" key="5">
    <source>
        <dbReference type="SAM" id="MobiDB-lite"/>
    </source>
</evidence>
<evidence type="ECO:0000259" key="7">
    <source>
        <dbReference type="PROSITE" id="PS50089"/>
    </source>
</evidence>
<dbReference type="AlphaFoldDB" id="A0A8J8NSA5"/>
<dbReference type="OrthoDB" id="292178at2759"/>
<dbReference type="GO" id="GO:0061630">
    <property type="term" value="F:ubiquitin protein ligase activity"/>
    <property type="evidence" value="ECO:0007669"/>
    <property type="project" value="TreeGrafter"/>
</dbReference>
<evidence type="ECO:0000256" key="4">
    <source>
        <dbReference type="PROSITE-ProRule" id="PRU00175"/>
    </source>
</evidence>
<dbReference type="SUPFAM" id="SSF57850">
    <property type="entry name" value="RING/U-box"/>
    <property type="match status" value="1"/>
</dbReference>
<evidence type="ECO:0000256" key="3">
    <source>
        <dbReference type="ARBA" id="ARBA00022833"/>
    </source>
</evidence>
<dbReference type="GO" id="GO:0008270">
    <property type="term" value="F:zinc ion binding"/>
    <property type="evidence" value="ECO:0007669"/>
    <property type="project" value="UniProtKB-KW"/>
</dbReference>
<reference evidence="8" key="1">
    <citation type="submission" date="2019-06" db="EMBL/GenBank/DDBJ databases">
        <authorList>
            <person name="Zheng W."/>
        </authorList>
    </citation>
    <scope>NUCLEOTIDE SEQUENCE</scope>
    <source>
        <strain evidence="8">QDHG01</strain>
    </source>
</reference>
<accession>A0A8J8NSA5</accession>
<keyword evidence="2 4" id="KW-0863">Zinc-finger</keyword>
<keyword evidence="9" id="KW-1185">Reference proteome</keyword>
<name>A0A8J8NSA5_HALGN</name>
<dbReference type="Gene3D" id="3.30.40.10">
    <property type="entry name" value="Zinc/RING finger domain, C3HC4 (zinc finger)"/>
    <property type="match status" value="1"/>
</dbReference>
<protein>
    <recommendedName>
        <fullName evidence="7">RING-type domain-containing protein</fullName>
    </recommendedName>
</protein>
<dbReference type="GO" id="GO:0016567">
    <property type="term" value="P:protein ubiquitination"/>
    <property type="evidence" value="ECO:0007669"/>
    <property type="project" value="TreeGrafter"/>
</dbReference>
<dbReference type="PANTHER" id="PTHR45969:SF81">
    <property type="entry name" value="OS08G0157400 PROTEIN"/>
    <property type="match status" value="1"/>
</dbReference>
<keyword evidence="3" id="KW-0862">Zinc</keyword>
<keyword evidence="1" id="KW-0479">Metal-binding</keyword>
<keyword evidence="6" id="KW-0472">Membrane</keyword>
<keyword evidence="6" id="KW-0812">Transmembrane</keyword>
<feature type="domain" description="RING-type" evidence="7">
    <location>
        <begin position="75"/>
        <end position="118"/>
    </location>
</feature>
<proteinExistence type="predicted"/>
<evidence type="ECO:0000256" key="6">
    <source>
        <dbReference type="SAM" id="Phobius"/>
    </source>
</evidence>
<organism evidence="8 9">
    <name type="scientific">Halteria grandinella</name>
    <dbReference type="NCBI Taxonomy" id="5974"/>
    <lineage>
        <taxon>Eukaryota</taxon>
        <taxon>Sar</taxon>
        <taxon>Alveolata</taxon>
        <taxon>Ciliophora</taxon>
        <taxon>Intramacronucleata</taxon>
        <taxon>Spirotrichea</taxon>
        <taxon>Stichotrichia</taxon>
        <taxon>Sporadotrichida</taxon>
        <taxon>Halteriidae</taxon>
        <taxon>Halteria</taxon>
    </lineage>
</organism>
<dbReference type="InterPro" id="IPR013083">
    <property type="entry name" value="Znf_RING/FYVE/PHD"/>
</dbReference>
<evidence type="ECO:0000256" key="2">
    <source>
        <dbReference type="ARBA" id="ARBA00022771"/>
    </source>
</evidence>
<feature type="compositionally biased region" description="Polar residues" evidence="5">
    <location>
        <begin position="137"/>
        <end position="156"/>
    </location>
</feature>
<dbReference type="PANTHER" id="PTHR45969">
    <property type="entry name" value="RING ZINC FINGER PROTEIN-RELATED"/>
    <property type="match status" value="1"/>
</dbReference>
<evidence type="ECO:0000313" key="8">
    <source>
        <dbReference type="EMBL" id="TNV80173.1"/>
    </source>
</evidence>
<dbReference type="EMBL" id="RRYP01007877">
    <property type="protein sequence ID" value="TNV80173.1"/>
    <property type="molecule type" value="Genomic_DNA"/>
</dbReference>